<dbReference type="InterPro" id="IPR020568">
    <property type="entry name" value="Ribosomal_Su5_D2-typ_SF"/>
</dbReference>
<dbReference type="SUPFAM" id="SSF54211">
    <property type="entry name" value="Ribosomal protein S5 domain 2-like"/>
    <property type="match status" value="1"/>
</dbReference>
<dbReference type="FunFam" id="3.30.230.10:FF:000032">
    <property type="entry name" value="mismatch repair endonuclease PMS2 isoform X2"/>
    <property type="match status" value="1"/>
</dbReference>
<dbReference type="NCBIfam" id="TIGR00585">
    <property type="entry name" value="mutl"/>
    <property type="match status" value="1"/>
</dbReference>
<evidence type="ECO:0000313" key="7">
    <source>
        <dbReference type="Proteomes" id="UP001153737"/>
    </source>
</evidence>
<dbReference type="FunFam" id="3.30.565.10:FF:000014">
    <property type="entry name" value="Mismatch repair endonuclease pms1, putative"/>
    <property type="match status" value="1"/>
</dbReference>
<feature type="region of interest" description="Disordered" evidence="3">
    <location>
        <begin position="447"/>
        <end position="480"/>
    </location>
</feature>
<dbReference type="PANTHER" id="PTHR10073:SF52">
    <property type="entry name" value="MISMATCH REPAIR ENDONUCLEASE PMS2"/>
    <property type="match status" value="1"/>
</dbReference>
<dbReference type="GO" id="GO:0005524">
    <property type="term" value="F:ATP binding"/>
    <property type="evidence" value="ECO:0007669"/>
    <property type="project" value="InterPro"/>
</dbReference>
<dbReference type="InterPro" id="IPR014721">
    <property type="entry name" value="Ribsml_uS5_D2-typ_fold_subgr"/>
</dbReference>
<dbReference type="GO" id="GO:0032389">
    <property type="term" value="C:MutLalpha complex"/>
    <property type="evidence" value="ECO:0007669"/>
    <property type="project" value="TreeGrafter"/>
</dbReference>
<dbReference type="Pfam" id="PF08676">
    <property type="entry name" value="MutL_C"/>
    <property type="match status" value="1"/>
</dbReference>
<dbReference type="PROSITE" id="PS00058">
    <property type="entry name" value="DNA_MISMATCH_REPAIR_1"/>
    <property type="match status" value="1"/>
</dbReference>
<dbReference type="GO" id="GO:0030983">
    <property type="term" value="F:mismatched DNA binding"/>
    <property type="evidence" value="ECO:0007669"/>
    <property type="project" value="InterPro"/>
</dbReference>
<comment type="similarity">
    <text evidence="1">Belongs to the DNA mismatch repair MutL/HexB family.</text>
</comment>
<dbReference type="Gene3D" id="3.30.1540.20">
    <property type="entry name" value="MutL, C-terminal domain, dimerisation subdomain"/>
    <property type="match status" value="1"/>
</dbReference>
<evidence type="ECO:0008006" key="8">
    <source>
        <dbReference type="Google" id="ProtNLM"/>
    </source>
</evidence>
<sequence length="778" mass="88270">MHKKCSKRLGNMIFQGRSSDSSCTRPIKAINRNTVHRICSGQVVLSLGIAIKELVENSLDAGATIIDILLKEYGSELVEVSDNGSGVLPDNFEALTLKHFTSKISNFSDLENIGTLGFRGEALSSLCALSNLEITTRHHSQNVATKITYDCNGKVKSQVSLARECGTTVTLEKLFSTLPVRRKEFMKHLKREFSKMCQLLHAYCLVSKGIKFNCTNIASSGSKSVVLATNGKNTVRENIINIFGAKQISALIDVHEIIPDDLILNEFGIKSPEESDLPFSFEFLISSVTHGSGRSTTDRQFYYINSRPCEPAKLMKLVNEVYRQFNSNQYPFVYLNIMTKSLQVDVNVTPDKRQIYIENEKILLGTVKASLLECFKSFPSTFKLQNLDVSQNFHSDKVSDRGIKRSLTDTSIVKKGSILETFKKRSKTEGSKSKSFDISSFVISPKRKSSDTKTADNNSENEVKKYKYQTKSPDSDVEKDAEHQLEMLVELACKLSKEDNEENIIDVETEQKTSYDDFEVKLDETEENKIYKNESVIFNISLEQIREVLNSGDDTNDHIQVKFRSEITPESNKVAEEELQKQFLKEDFKKMDIIGQFNLGFIIARLKHDLFIVDQHATDEKYNFEQLQQNTVIESQVLVNPKPLQLTAGNEILLIDNIEIFKKNGFSFSIDETAPYTKKVMLTAIPVSRNYAFGKDDIDEMLFMLQDSSQTMCRPSRVRSMFASRACRKSVMIGQTLTKSDMRRLVDHMGEIEQPWNCPHGRPTMRHLINLDLLKPQD</sequence>
<dbReference type="SUPFAM" id="SSF55874">
    <property type="entry name" value="ATPase domain of HSP90 chaperone/DNA topoisomerase II/histidine kinase"/>
    <property type="match status" value="1"/>
</dbReference>
<protein>
    <recommendedName>
        <fullName evidence="8">Mismatch repair endonuclease PMS2</fullName>
    </recommendedName>
</protein>
<evidence type="ECO:0000313" key="6">
    <source>
        <dbReference type="EMBL" id="CAH1179554.1"/>
    </source>
</evidence>
<dbReference type="EMBL" id="OU896714">
    <property type="protein sequence ID" value="CAH1179554.1"/>
    <property type="molecule type" value="Genomic_DNA"/>
</dbReference>
<dbReference type="SMART" id="SM00853">
    <property type="entry name" value="MutL_C"/>
    <property type="match status" value="1"/>
</dbReference>
<evidence type="ECO:0000256" key="1">
    <source>
        <dbReference type="ARBA" id="ARBA00006082"/>
    </source>
</evidence>
<evidence type="ECO:0000256" key="3">
    <source>
        <dbReference type="SAM" id="MobiDB-lite"/>
    </source>
</evidence>
<reference evidence="6" key="2">
    <citation type="submission" date="2022-10" db="EMBL/GenBank/DDBJ databases">
        <authorList>
            <consortium name="ENA_rothamsted_submissions"/>
            <consortium name="culmorum"/>
            <person name="King R."/>
        </authorList>
    </citation>
    <scope>NUCLEOTIDE SEQUENCE</scope>
</reference>
<dbReference type="SUPFAM" id="SSF118116">
    <property type="entry name" value="DNA mismatch repair protein MutL"/>
    <property type="match status" value="1"/>
</dbReference>
<dbReference type="InterPro" id="IPR002099">
    <property type="entry name" value="MutL/Mlh/PMS"/>
</dbReference>
<dbReference type="PANTHER" id="PTHR10073">
    <property type="entry name" value="DNA MISMATCH REPAIR PROTEIN MLH, PMS, MUTL"/>
    <property type="match status" value="1"/>
</dbReference>
<dbReference type="Gene3D" id="3.30.1370.100">
    <property type="entry name" value="MutL, C-terminal domain, regulatory subdomain"/>
    <property type="match status" value="1"/>
</dbReference>
<dbReference type="InterPro" id="IPR013507">
    <property type="entry name" value="DNA_mismatch_S5_2-like"/>
</dbReference>
<dbReference type="Gene3D" id="3.30.230.10">
    <property type="match status" value="1"/>
</dbReference>
<dbReference type="OrthoDB" id="10254304at2759"/>
<organism evidence="6 7">
    <name type="scientific">Phaedon cochleariae</name>
    <name type="common">Mustard beetle</name>
    <dbReference type="NCBI Taxonomy" id="80249"/>
    <lineage>
        <taxon>Eukaryota</taxon>
        <taxon>Metazoa</taxon>
        <taxon>Ecdysozoa</taxon>
        <taxon>Arthropoda</taxon>
        <taxon>Hexapoda</taxon>
        <taxon>Insecta</taxon>
        <taxon>Pterygota</taxon>
        <taxon>Neoptera</taxon>
        <taxon>Endopterygota</taxon>
        <taxon>Coleoptera</taxon>
        <taxon>Polyphaga</taxon>
        <taxon>Cucujiformia</taxon>
        <taxon>Chrysomeloidea</taxon>
        <taxon>Chrysomelidae</taxon>
        <taxon>Chrysomelinae</taxon>
        <taxon>Chrysomelini</taxon>
        <taxon>Phaedon</taxon>
    </lineage>
</organism>
<dbReference type="CDD" id="cd16926">
    <property type="entry name" value="HATPase_MutL-MLH-PMS-like"/>
    <property type="match status" value="1"/>
</dbReference>
<accession>A0A9P0GXJ2</accession>
<proteinExistence type="inferred from homology"/>
<dbReference type="GO" id="GO:0016887">
    <property type="term" value="F:ATP hydrolysis activity"/>
    <property type="evidence" value="ECO:0007669"/>
    <property type="project" value="InterPro"/>
</dbReference>
<evidence type="ECO:0000259" key="5">
    <source>
        <dbReference type="SMART" id="SM01340"/>
    </source>
</evidence>
<dbReference type="Proteomes" id="UP001153737">
    <property type="component" value="Chromosome 8"/>
</dbReference>
<dbReference type="CDD" id="cd03484">
    <property type="entry name" value="MutL_Trans_hPMS_2_like"/>
    <property type="match status" value="1"/>
</dbReference>
<keyword evidence="2" id="KW-0227">DNA damage</keyword>
<dbReference type="InterPro" id="IPR042120">
    <property type="entry name" value="MutL_C_dimsub"/>
</dbReference>
<dbReference type="InterPro" id="IPR038973">
    <property type="entry name" value="MutL/Mlh/Pms-like"/>
</dbReference>
<dbReference type="Pfam" id="PF01119">
    <property type="entry name" value="DNA_mis_repair"/>
    <property type="match status" value="1"/>
</dbReference>
<dbReference type="Gene3D" id="3.30.565.10">
    <property type="entry name" value="Histidine kinase-like ATPase, C-terminal domain"/>
    <property type="match status" value="1"/>
</dbReference>
<dbReference type="SMART" id="SM01340">
    <property type="entry name" value="DNA_mis_repair"/>
    <property type="match status" value="1"/>
</dbReference>
<evidence type="ECO:0000259" key="4">
    <source>
        <dbReference type="SMART" id="SM00853"/>
    </source>
</evidence>
<feature type="domain" description="DNA mismatch repair protein S5" evidence="5">
    <location>
        <begin position="239"/>
        <end position="376"/>
    </location>
</feature>
<dbReference type="InterPro" id="IPR042121">
    <property type="entry name" value="MutL_C_regsub"/>
</dbReference>
<dbReference type="InterPro" id="IPR014790">
    <property type="entry name" value="MutL_C"/>
</dbReference>
<keyword evidence="7" id="KW-1185">Reference proteome</keyword>
<dbReference type="Pfam" id="PF13589">
    <property type="entry name" value="HATPase_c_3"/>
    <property type="match status" value="1"/>
</dbReference>
<dbReference type="InterPro" id="IPR036890">
    <property type="entry name" value="HATPase_C_sf"/>
</dbReference>
<dbReference type="AlphaFoldDB" id="A0A9P0GXJ2"/>
<evidence type="ECO:0000256" key="2">
    <source>
        <dbReference type="ARBA" id="ARBA00022763"/>
    </source>
</evidence>
<dbReference type="GO" id="GO:0006298">
    <property type="term" value="P:mismatch repair"/>
    <property type="evidence" value="ECO:0007669"/>
    <property type="project" value="InterPro"/>
</dbReference>
<dbReference type="InterPro" id="IPR014762">
    <property type="entry name" value="DNA_mismatch_repair_CS"/>
</dbReference>
<dbReference type="FunFam" id="3.30.1370.100:FF:000001">
    <property type="entry name" value="Mismatch repair endonuclease pms1, putative"/>
    <property type="match status" value="1"/>
</dbReference>
<reference evidence="6" key="1">
    <citation type="submission" date="2022-01" db="EMBL/GenBank/DDBJ databases">
        <authorList>
            <person name="King R."/>
        </authorList>
    </citation>
    <scope>NUCLEOTIDE SEQUENCE</scope>
</reference>
<dbReference type="InterPro" id="IPR037198">
    <property type="entry name" value="MutL_C_sf"/>
</dbReference>
<feature type="domain" description="MutL C-terminal dimerisation" evidence="4">
    <location>
        <begin position="593"/>
        <end position="737"/>
    </location>
</feature>
<gene>
    <name evidence="6" type="ORF">PHAECO_LOCUS11623</name>
</gene>
<name>A0A9P0GXJ2_PHACE</name>
<dbReference type="GO" id="GO:0140664">
    <property type="term" value="F:ATP-dependent DNA damage sensor activity"/>
    <property type="evidence" value="ECO:0007669"/>
    <property type="project" value="InterPro"/>
</dbReference>